<evidence type="ECO:0000313" key="4">
    <source>
        <dbReference type="Proteomes" id="UP000612055"/>
    </source>
</evidence>
<proteinExistence type="predicted"/>
<dbReference type="Proteomes" id="UP000612055">
    <property type="component" value="Unassembled WGS sequence"/>
</dbReference>
<gene>
    <name evidence="3" type="ORF">HYH03_009486</name>
</gene>
<evidence type="ECO:0000313" key="3">
    <source>
        <dbReference type="EMBL" id="KAG2492243.1"/>
    </source>
</evidence>
<dbReference type="OrthoDB" id="537822at2759"/>
<evidence type="ECO:0000256" key="1">
    <source>
        <dbReference type="SAM" id="Coils"/>
    </source>
</evidence>
<dbReference type="EMBL" id="JAEHOE010000046">
    <property type="protein sequence ID" value="KAG2492243.1"/>
    <property type="molecule type" value="Genomic_DNA"/>
</dbReference>
<organism evidence="3 4">
    <name type="scientific">Edaphochlamys debaryana</name>
    <dbReference type="NCBI Taxonomy" id="47281"/>
    <lineage>
        <taxon>Eukaryota</taxon>
        <taxon>Viridiplantae</taxon>
        <taxon>Chlorophyta</taxon>
        <taxon>core chlorophytes</taxon>
        <taxon>Chlorophyceae</taxon>
        <taxon>CS clade</taxon>
        <taxon>Chlamydomonadales</taxon>
        <taxon>Chlamydomonadales incertae sedis</taxon>
        <taxon>Edaphochlamys</taxon>
    </lineage>
</organism>
<evidence type="ECO:0008006" key="5">
    <source>
        <dbReference type="Google" id="ProtNLM"/>
    </source>
</evidence>
<feature type="coiled-coil region" evidence="1">
    <location>
        <begin position="246"/>
        <end position="356"/>
    </location>
</feature>
<feature type="region of interest" description="Disordered" evidence="2">
    <location>
        <begin position="798"/>
        <end position="819"/>
    </location>
</feature>
<keyword evidence="4" id="KW-1185">Reference proteome</keyword>
<feature type="coiled-coil region" evidence="1">
    <location>
        <begin position="183"/>
        <end position="210"/>
    </location>
</feature>
<comment type="caution">
    <text evidence="3">The sequence shown here is derived from an EMBL/GenBank/DDBJ whole genome shotgun (WGS) entry which is preliminary data.</text>
</comment>
<evidence type="ECO:0000256" key="2">
    <source>
        <dbReference type="SAM" id="MobiDB-lite"/>
    </source>
</evidence>
<feature type="region of interest" description="Disordered" evidence="2">
    <location>
        <begin position="592"/>
        <end position="634"/>
    </location>
</feature>
<keyword evidence="1" id="KW-0175">Coiled coil</keyword>
<feature type="compositionally biased region" description="Low complexity" evidence="2">
    <location>
        <begin position="592"/>
        <end position="601"/>
    </location>
</feature>
<feature type="compositionally biased region" description="Polar residues" evidence="2">
    <location>
        <begin position="613"/>
        <end position="627"/>
    </location>
</feature>
<sequence>MAPFAGSGAKSGKASDLAAAVAAAQTATFEVRSWSLQAKEITSDLASSTLRLSLGPPPPWNLPSFNGTPLPWNPQAKEITSDLASSDKYKSLALHAEVKLAEALERCERVSPLATAPTGEERPNKLRTAVACQLLGEFAELCGPFAGVLATLRDELLKAIYSWHYASERGGLAFDQLPWFSVSERLEREKEALVEEREAFKGAMAEQQEAVGRIEEQMGVFRRATEAAQLEAAALRTHLDRITINEEQARLEAKTGREELKKLRKEFLKQRDELEAERAAHKALQAKYVELNEYSARTIDQLSAAASSAEAEAADMRRLADSRMPPEKFERLVSDLAGAQAELEAAQGYNKDLEAVNSKLAHRLDIMTPRPVWRKLADHGLTGGRRTAELVHRVEEKLGRYATELDDLKQRLQLAAALLQPDPAPREVQLTLVTEASPYFLTEGGDPGAPGAPGAPASTAEPCGLAASVPRCLRWSQRVPLAAHSMEQTEALVMAVWKAQQAMDASATVGTLQSFLYYYFNPQGLATEETAKHAYSLYAACAAHAKTSPVVRTFWLVLTGQVSEAAVCDQRAMVSGFSALLHSLPPAGVAGAGAAVEPGAPGEEGGEAERPRSASTGAQQDEASTSGAAPAAGDWTKTRLRVADVASALERLFPNRPPFRVNKLREALSSQFPGETLSLAALSGALEPHGLLPPPPSSAPSTAKAARFNPDLLARPTQVQGPLVSLLLGQHVDEIQNLCLEVATQLSDVQIVEPPAGQPAGDSPAELSAVLEKLGGLLGPGRAAAAVLSALGLVPGGHAGGGGGEEEDEEGGGAGPGDVVMPAGMVVDAGDLTQRLLQRCLLKPLANYDVSGAVAWAREAHGAAAGA</sequence>
<reference evidence="3" key="1">
    <citation type="journal article" date="2020" name="bioRxiv">
        <title>Comparative genomics of Chlamydomonas.</title>
        <authorList>
            <person name="Craig R.J."/>
            <person name="Hasan A.R."/>
            <person name="Ness R.W."/>
            <person name="Keightley P.D."/>
        </authorList>
    </citation>
    <scope>NUCLEOTIDE SEQUENCE</scope>
    <source>
        <strain evidence="3">CCAP 11/70</strain>
    </source>
</reference>
<name>A0A835XXX5_9CHLO</name>
<dbReference type="AlphaFoldDB" id="A0A835XXX5"/>
<accession>A0A835XXX5</accession>
<protein>
    <recommendedName>
        <fullName evidence="5">Translin-associated factor X-interacting protein 1 N-terminal domain-containing protein</fullName>
    </recommendedName>
</protein>